<evidence type="ECO:0000259" key="14">
    <source>
        <dbReference type="PROSITE" id="PS51352"/>
    </source>
</evidence>
<dbReference type="InterPro" id="IPR036249">
    <property type="entry name" value="Thioredoxin-like_sf"/>
</dbReference>
<dbReference type="PANTHER" id="PTHR42801:SF4">
    <property type="entry name" value="AHPC_TSA FAMILY PROTEIN"/>
    <property type="match status" value="1"/>
</dbReference>
<reference evidence="15" key="1">
    <citation type="submission" date="2022-06" db="EMBL/GenBank/DDBJ databases">
        <title>Solitalea sp. MAHUQ-68 isolated from rhizospheric soil.</title>
        <authorList>
            <person name="Huq M.A."/>
        </authorList>
    </citation>
    <scope>NUCLEOTIDE SEQUENCE</scope>
    <source>
        <strain evidence="15">MAHUQ-68</strain>
    </source>
</reference>
<dbReference type="EC" id="1.11.1.24" evidence="3"/>
<comment type="function">
    <text evidence="1">Thiol-specific peroxidase that catalyzes the reduction of hydrogen peroxide and organic hydroperoxides to water and alcohols, respectively. Plays a role in cell protection against oxidative stress by detoxifying peroxides and as sensor of hydrogen peroxide-mediated signaling events.</text>
</comment>
<evidence type="ECO:0000256" key="2">
    <source>
        <dbReference type="ARBA" id="ARBA00011245"/>
    </source>
</evidence>
<accession>A0A9X2JDU0</accession>
<comment type="catalytic activity">
    <reaction evidence="12">
        <text>a hydroperoxide + [thioredoxin]-dithiol = an alcohol + [thioredoxin]-disulfide + H2O</text>
        <dbReference type="Rhea" id="RHEA:62620"/>
        <dbReference type="Rhea" id="RHEA-COMP:10698"/>
        <dbReference type="Rhea" id="RHEA-COMP:10700"/>
        <dbReference type="ChEBI" id="CHEBI:15377"/>
        <dbReference type="ChEBI" id="CHEBI:29950"/>
        <dbReference type="ChEBI" id="CHEBI:30879"/>
        <dbReference type="ChEBI" id="CHEBI:35924"/>
        <dbReference type="ChEBI" id="CHEBI:50058"/>
        <dbReference type="EC" id="1.11.1.24"/>
    </reaction>
</comment>
<dbReference type="PROSITE" id="PS51352">
    <property type="entry name" value="THIOREDOXIN_2"/>
    <property type="match status" value="1"/>
</dbReference>
<feature type="domain" description="Thioredoxin" evidence="14">
    <location>
        <begin position="4"/>
        <end position="153"/>
    </location>
</feature>
<dbReference type="RefSeq" id="WP_252588796.1">
    <property type="nucleotide sequence ID" value="NZ_JAMWYS010000051.1"/>
</dbReference>
<gene>
    <name evidence="15" type="primary">bcp</name>
    <name evidence="15" type="ORF">NF867_14175</name>
</gene>
<dbReference type="Gene3D" id="3.40.30.10">
    <property type="entry name" value="Glutaredoxin"/>
    <property type="match status" value="1"/>
</dbReference>
<evidence type="ECO:0000256" key="8">
    <source>
        <dbReference type="ARBA" id="ARBA00023284"/>
    </source>
</evidence>
<evidence type="ECO:0000313" key="16">
    <source>
        <dbReference type="Proteomes" id="UP001155182"/>
    </source>
</evidence>
<dbReference type="InterPro" id="IPR024706">
    <property type="entry name" value="Peroxiredoxin_AhpC-typ"/>
</dbReference>
<feature type="active site" description="Cysteine sulfenic acid (-SOH) intermediate; for peroxidase activity" evidence="13">
    <location>
        <position position="46"/>
    </location>
</feature>
<sequence length="153" mass="16979">MTKLKIGDKAPEFSGVDQHGNKISISDFAGKTIILFFYPKDNTPTCTTEACDFRDNYAALSAKGFAVIGVSIDNEKSHTKFINKYSLPYTLIADSDKKMVEDYGVWGEKSMYGRTYMGTFRTTFIIDGKGVITHIIEKVISKNAAQQVLDLIG</sequence>
<evidence type="ECO:0000256" key="7">
    <source>
        <dbReference type="ARBA" id="ARBA00023157"/>
    </source>
</evidence>
<dbReference type="Pfam" id="PF00578">
    <property type="entry name" value="AhpC-TSA"/>
    <property type="match status" value="1"/>
</dbReference>
<evidence type="ECO:0000256" key="1">
    <source>
        <dbReference type="ARBA" id="ARBA00003330"/>
    </source>
</evidence>
<dbReference type="PANTHER" id="PTHR42801">
    <property type="entry name" value="THIOREDOXIN-DEPENDENT PEROXIDE REDUCTASE"/>
    <property type="match status" value="1"/>
</dbReference>
<evidence type="ECO:0000256" key="11">
    <source>
        <dbReference type="ARBA" id="ARBA00042639"/>
    </source>
</evidence>
<comment type="subunit">
    <text evidence="2">Monomer.</text>
</comment>
<keyword evidence="6 15" id="KW-0560">Oxidoreductase</keyword>
<dbReference type="InterPro" id="IPR050924">
    <property type="entry name" value="Peroxiredoxin_BCP/PrxQ"/>
</dbReference>
<dbReference type="SUPFAM" id="SSF52833">
    <property type="entry name" value="Thioredoxin-like"/>
    <property type="match status" value="1"/>
</dbReference>
<evidence type="ECO:0000313" key="15">
    <source>
        <dbReference type="EMBL" id="MCO4294009.1"/>
    </source>
</evidence>
<keyword evidence="8" id="KW-0676">Redox-active center</keyword>
<dbReference type="GO" id="GO:0034599">
    <property type="term" value="P:cellular response to oxidative stress"/>
    <property type="evidence" value="ECO:0007669"/>
    <property type="project" value="TreeGrafter"/>
</dbReference>
<dbReference type="EMBL" id="JAMWYS010000051">
    <property type="protein sequence ID" value="MCO4294009.1"/>
    <property type="molecule type" value="Genomic_DNA"/>
</dbReference>
<evidence type="ECO:0000256" key="12">
    <source>
        <dbReference type="ARBA" id="ARBA00049091"/>
    </source>
</evidence>
<proteinExistence type="inferred from homology"/>
<dbReference type="GO" id="GO:0005737">
    <property type="term" value="C:cytoplasm"/>
    <property type="evidence" value="ECO:0007669"/>
    <property type="project" value="TreeGrafter"/>
</dbReference>
<dbReference type="Proteomes" id="UP001155182">
    <property type="component" value="Unassembled WGS sequence"/>
</dbReference>
<keyword evidence="16" id="KW-1185">Reference proteome</keyword>
<dbReference type="FunFam" id="3.40.30.10:FF:000007">
    <property type="entry name" value="Thioredoxin-dependent thiol peroxidase"/>
    <property type="match status" value="1"/>
</dbReference>
<dbReference type="NCBIfam" id="NF006960">
    <property type="entry name" value="PRK09437.1"/>
    <property type="match status" value="1"/>
</dbReference>
<evidence type="ECO:0000256" key="4">
    <source>
        <dbReference type="ARBA" id="ARBA00022559"/>
    </source>
</evidence>
<evidence type="ECO:0000256" key="9">
    <source>
        <dbReference type="ARBA" id="ARBA00032824"/>
    </source>
</evidence>
<comment type="caution">
    <text evidence="15">The sequence shown here is derived from an EMBL/GenBank/DDBJ whole genome shotgun (WGS) entry which is preliminary data.</text>
</comment>
<keyword evidence="4 15" id="KW-0575">Peroxidase</keyword>
<evidence type="ECO:0000256" key="3">
    <source>
        <dbReference type="ARBA" id="ARBA00013017"/>
    </source>
</evidence>
<dbReference type="GO" id="GO:0008379">
    <property type="term" value="F:thioredoxin peroxidase activity"/>
    <property type="evidence" value="ECO:0007669"/>
    <property type="project" value="TreeGrafter"/>
</dbReference>
<evidence type="ECO:0000256" key="10">
    <source>
        <dbReference type="ARBA" id="ARBA00038489"/>
    </source>
</evidence>
<dbReference type="GO" id="GO:0045454">
    <property type="term" value="P:cell redox homeostasis"/>
    <property type="evidence" value="ECO:0007669"/>
    <property type="project" value="TreeGrafter"/>
</dbReference>
<evidence type="ECO:0000256" key="6">
    <source>
        <dbReference type="ARBA" id="ARBA00023002"/>
    </source>
</evidence>
<organism evidence="15 16">
    <name type="scientific">Solitalea agri</name>
    <dbReference type="NCBI Taxonomy" id="2953739"/>
    <lineage>
        <taxon>Bacteria</taxon>
        <taxon>Pseudomonadati</taxon>
        <taxon>Bacteroidota</taxon>
        <taxon>Sphingobacteriia</taxon>
        <taxon>Sphingobacteriales</taxon>
        <taxon>Sphingobacteriaceae</taxon>
        <taxon>Solitalea</taxon>
    </lineage>
</organism>
<comment type="similarity">
    <text evidence="10">Belongs to the peroxiredoxin family. BCP/PrxQ subfamily.</text>
</comment>
<evidence type="ECO:0000256" key="13">
    <source>
        <dbReference type="PIRSR" id="PIRSR000239-1"/>
    </source>
</evidence>
<name>A0A9X2JDU0_9SPHI</name>
<evidence type="ECO:0000256" key="5">
    <source>
        <dbReference type="ARBA" id="ARBA00022862"/>
    </source>
</evidence>
<dbReference type="InterPro" id="IPR000866">
    <property type="entry name" value="AhpC/TSA"/>
</dbReference>
<dbReference type="CDD" id="cd03017">
    <property type="entry name" value="PRX_BCP"/>
    <property type="match status" value="1"/>
</dbReference>
<protein>
    <recommendedName>
        <fullName evidence="3">thioredoxin-dependent peroxiredoxin</fullName>
        <ecNumber evidence="3">1.11.1.24</ecNumber>
    </recommendedName>
    <alternativeName>
        <fullName evidence="9">Thioredoxin peroxidase</fullName>
    </alternativeName>
    <alternativeName>
        <fullName evidence="11">Thioredoxin-dependent peroxiredoxin Bcp</fullName>
    </alternativeName>
</protein>
<dbReference type="InterPro" id="IPR013766">
    <property type="entry name" value="Thioredoxin_domain"/>
</dbReference>
<keyword evidence="7" id="KW-1015">Disulfide bond</keyword>
<keyword evidence="5" id="KW-0049">Antioxidant</keyword>
<dbReference type="AlphaFoldDB" id="A0A9X2JDU0"/>
<dbReference type="PIRSF" id="PIRSF000239">
    <property type="entry name" value="AHPC"/>
    <property type="match status" value="1"/>
</dbReference>